<reference evidence="4" key="1">
    <citation type="journal article" date="2022" name="BMC Genomics">
        <title>Genome sequence of the entomopathogenic Serratia entomophila isolate 626 and characterisation of the species specific itaconate degradation pathway.</title>
        <authorList>
            <person name="Vaughan A.L."/>
            <person name="Altermann E."/>
            <person name="Glare T.R."/>
            <person name="Hurst M.R.H."/>
        </authorList>
    </citation>
    <scope>NUCLEOTIDE SEQUENCE</scope>
    <source>
        <strain evidence="4">626</strain>
    </source>
</reference>
<dbReference type="Gene3D" id="1.10.10.10">
    <property type="entry name" value="Winged helix-like DNA-binding domain superfamily/Winged helix DNA-binding domain"/>
    <property type="match status" value="1"/>
</dbReference>
<dbReference type="Pfam" id="PF00583">
    <property type="entry name" value="Acetyltransf_1"/>
    <property type="match status" value="1"/>
</dbReference>
<dbReference type="SUPFAM" id="SSF46785">
    <property type="entry name" value="Winged helix' DNA-binding domain"/>
    <property type="match status" value="1"/>
</dbReference>
<dbReference type="SUPFAM" id="SSF55729">
    <property type="entry name" value="Acyl-CoA N-acyltransferases (Nat)"/>
    <property type="match status" value="1"/>
</dbReference>
<dbReference type="InterPro" id="IPR000835">
    <property type="entry name" value="HTH_MarR-typ"/>
</dbReference>
<dbReference type="InterPro" id="IPR016181">
    <property type="entry name" value="Acyl_CoA_acyltransferase"/>
</dbReference>
<dbReference type="Proteomes" id="UP001056873">
    <property type="component" value="Chromosome"/>
</dbReference>
<dbReference type="CDD" id="cd04301">
    <property type="entry name" value="NAT_SF"/>
    <property type="match status" value="1"/>
</dbReference>
<feature type="domain" description="HTH marR-type" evidence="2">
    <location>
        <begin position="1"/>
        <end position="147"/>
    </location>
</feature>
<organism evidence="4 5">
    <name type="scientific">Serratia entomophila</name>
    <dbReference type="NCBI Taxonomy" id="42906"/>
    <lineage>
        <taxon>Bacteria</taxon>
        <taxon>Pseudomonadati</taxon>
        <taxon>Pseudomonadota</taxon>
        <taxon>Gammaproteobacteria</taxon>
        <taxon>Enterobacterales</taxon>
        <taxon>Yersiniaceae</taxon>
        <taxon>Serratia</taxon>
    </lineage>
</organism>
<dbReference type="RefSeq" id="WP_234584580.1">
    <property type="nucleotide sequence ID" value="NZ_CAMIPG010000001.1"/>
</dbReference>
<dbReference type="InterPro" id="IPR050769">
    <property type="entry name" value="NAT_camello-type"/>
</dbReference>
<dbReference type="PROSITE" id="PS50995">
    <property type="entry name" value="HTH_MARR_2"/>
    <property type="match status" value="1"/>
</dbReference>
<evidence type="ECO:0000256" key="1">
    <source>
        <dbReference type="ARBA" id="ARBA00022679"/>
    </source>
</evidence>
<dbReference type="PROSITE" id="PS51186">
    <property type="entry name" value="GNAT"/>
    <property type="match status" value="1"/>
</dbReference>
<sequence length="320" mass="34470">MSTACHTYLQPIRDASRQLVRELGFMGSTLAGTDMPPSAVHALIEIGEQRANTAAALCGILNLEKSSVSRMLSKLIKAGQLANTPSDTDAREKLLMLTDRGRETLASINRFAERQVMAALTGLPPGADAAIATGLQTYAAALRSARATDAPAKATIEIVSGYRPGFVARTLEMHMQYYARTVGFGAFFEAKVGAMLADLAARLSHPQNETWLALGGGRILGSISIDGEGLGDNRAHLRAFIVDDVLRGSGIGRQLLAKAVNFCDEKPFRETHLWTFKGLDSARHLYESAGFVLNQEQPGTQWGKPMTEQLFVRRGVSPAA</sequence>
<evidence type="ECO:0000313" key="5">
    <source>
        <dbReference type="Proteomes" id="UP001056873"/>
    </source>
</evidence>
<proteinExistence type="predicted"/>
<dbReference type="Gene3D" id="3.40.630.30">
    <property type="match status" value="1"/>
</dbReference>
<keyword evidence="5" id="KW-1185">Reference proteome</keyword>
<evidence type="ECO:0000259" key="2">
    <source>
        <dbReference type="PROSITE" id="PS50995"/>
    </source>
</evidence>
<dbReference type="PANTHER" id="PTHR13947">
    <property type="entry name" value="GNAT FAMILY N-ACETYLTRANSFERASE"/>
    <property type="match status" value="1"/>
</dbReference>
<dbReference type="EMBL" id="CP074347">
    <property type="protein sequence ID" value="USV03160.1"/>
    <property type="molecule type" value="Genomic_DNA"/>
</dbReference>
<dbReference type="PANTHER" id="PTHR13947:SF37">
    <property type="entry name" value="LD18367P"/>
    <property type="match status" value="1"/>
</dbReference>
<gene>
    <name evidence="4" type="ORF">KFQ06_11910</name>
</gene>
<dbReference type="SMART" id="SM00347">
    <property type="entry name" value="HTH_MARR"/>
    <property type="match status" value="1"/>
</dbReference>
<dbReference type="InterPro" id="IPR000182">
    <property type="entry name" value="GNAT_dom"/>
</dbReference>
<dbReference type="InterPro" id="IPR036388">
    <property type="entry name" value="WH-like_DNA-bd_sf"/>
</dbReference>
<evidence type="ECO:0000313" key="4">
    <source>
        <dbReference type="EMBL" id="USV03160.1"/>
    </source>
</evidence>
<feature type="domain" description="N-acetyltransferase" evidence="3">
    <location>
        <begin position="157"/>
        <end position="313"/>
    </location>
</feature>
<accession>A0ABY5D0S7</accession>
<keyword evidence="1" id="KW-0808">Transferase</keyword>
<dbReference type="GeneID" id="75022729"/>
<dbReference type="Pfam" id="PF13463">
    <property type="entry name" value="HTH_27"/>
    <property type="match status" value="1"/>
</dbReference>
<dbReference type="InterPro" id="IPR036390">
    <property type="entry name" value="WH_DNA-bd_sf"/>
</dbReference>
<name>A0ABY5D0S7_9GAMM</name>
<evidence type="ECO:0000259" key="3">
    <source>
        <dbReference type="PROSITE" id="PS51186"/>
    </source>
</evidence>
<protein>
    <submittedName>
        <fullName evidence="4">MarR family transcriptional regulator</fullName>
    </submittedName>
</protein>